<dbReference type="Gene3D" id="3.40.50.2300">
    <property type="match status" value="1"/>
</dbReference>
<dbReference type="InterPro" id="IPR011006">
    <property type="entry name" value="CheY-like_superfamily"/>
</dbReference>
<dbReference type="EMBL" id="MEUT01000071">
    <property type="protein sequence ID" value="OGC48310.1"/>
    <property type="molecule type" value="Genomic_DNA"/>
</dbReference>
<evidence type="ECO:0000256" key="1">
    <source>
        <dbReference type="ARBA" id="ARBA00022553"/>
    </source>
</evidence>
<dbReference type="SUPFAM" id="SSF52172">
    <property type="entry name" value="CheY-like"/>
    <property type="match status" value="1"/>
</dbReference>
<sequence length="133" mass="15301">MTEQEEPTPRLYKILVVEDDIELASTYKKFLLGQGYDVWLETRGDLVLLAVEDFVPDLIILDIILPGLDGFSIIESLQSLESYKKIPILVVSNLGDQDKIDMAVKMGVKDYIFKHDLNLEYLNEKVKWLLNIQ</sequence>
<evidence type="ECO:0000259" key="3">
    <source>
        <dbReference type="PROSITE" id="PS50110"/>
    </source>
</evidence>
<dbReference type="InterPro" id="IPR050595">
    <property type="entry name" value="Bact_response_regulator"/>
</dbReference>
<evidence type="ECO:0000313" key="5">
    <source>
        <dbReference type="Proteomes" id="UP000177371"/>
    </source>
</evidence>
<keyword evidence="1 2" id="KW-0597">Phosphoprotein</keyword>
<feature type="modified residue" description="4-aspartylphosphate" evidence="2">
    <location>
        <position position="62"/>
    </location>
</feature>
<reference evidence="4 5" key="1">
    <citation type="journal article" date="2016" name="Nat. Commun.">
        <title>Thousands of microbial genomes shed light on interconnected biogeochemical processes in an aquifer system.</title>
        <authorList>
            <person name="Anantharaman K."/>
            <person name="Brown C.T."/>
            <person name="Hug L.A."/>
            <person name="Sharon I."/>
            <person name="Castelle C.J."/>
            <person name="Probst A.J."/>
            <person name="Thomas B.C."/>
            <person name="Singh A."/>
            <person name="Wilkins M.J."/>
            <person name="Karaoz U."/>
            <person name="Brodie E.L."/>
            <person name="Williams K.H."/>
            <person name="Hubbard S.S."/>
            <person name="Banfield J.F."/>
        </authorList>
    </citation>
    <scope>NUCLEOTIDE SEQUENCE [LARGE SCALE GENOMIC DNA]</scope>
</reference>
<dbReference type="PANTHER" id="PTHR44591:SF3">
    <property type="entry name" value="RESPONSE REGULATORY DOMAIN-CONTAINING PROTEIN"/>
    <property type="match status" value="1"/>
</dbReference>
<gene>
    <name evidence="4" type="ORF">A2W32_03795</name>
</gene>
<dbReference type="PANTHER" id="PTHR44591">
    <property type="entry name" value="STRESS RESPONSE REGULATOR PROTEIN 1"/>
    <property type="match status" value="1"/>
</dbReference>
<dbReference type="Pfam" id="PF00072">
    <property type="entry name" value="Response_reg"/>
    <property type="match status" value="1"/>
</dbReference>
<feature type="domain" description="Response regulatory" evidence="3">
    <location>
        <begin position="13"/>
        <end position="129"/>
    </location>
</feature>
<evidence type="ECO:0000256" key="2">
    <source>
        <dbReference type="PROSITE-ProRule" id="PRU00169"/>
    </source>
</evidence>
<dbReference type="PROSITE" id="PS50110">
    <property type="entry name" value="RESPONSE_REGULATORY"/>
    <property type="match status" value="1"/>
</dbReference>
<comment type="caution">
    <text evidence="4">The sequence shown here is derived from an EMBL/GenBank/DDBJ whole genome shotgun (WGS) entry which is preliminary data.</text>
</comment>
<dbReference type="STRING" id="1802610.A2W32_03795"/>
<dbReference type="GO" id="GO:0000160">
    <property type="term" value="P:phosphorelay signal transduction system"/>
    <property type="evidence" value="ECO:0007669"/>
    <property type="project" value="InterPro"/>
</dbReference>
<dbReference type="Proteomes" id="UP000177371">
    <property type="component" value="Unassembled WGS sequence"/>
</dbReference>
<dbReference type="SMART" id="SM00448">
    <property type="entry name" value="REC"/>
    <property type="match status" value="1"/>
</dbReference>
<organism evidence="4 5">
    <name type="scientific">candidate division WWE3 bacterium RBG_16_37_10</name>
    <dbReference type="NCBI Taxonomy" id="1802610"/>
    <lineage>
        <taxon>Bacteria</taxon>
        <taxon>Katanobacteria</taxon>
    </lineage>
</organism>
<evidence type="ECO:0000313" key="4">
    <source>
        <dbReference type="EMBL" id="OGC48310.1"/>
    </source>
</evidence>
<accession>A0A1F4UU29</accession>
<dbReference type="AlphaFoldDB" id="A0A1F4UU29"/>
<dbReference type="InterPro" id="IPR001789">
    <property type="entry name" value="Sig_transdc_resp-reg_receiver"/>
</dbReference>
<proteinExistence type="predicted"/>
<protein>
    <recommendedName>
        <fullName evidence="3">Response regulatory domain-containing protein</fullName>
    </recommendedName>
</protein>
<name>A0A1F4UU29_UNCKA</name>